<dbReference type="NCBIfam" id="TIGR04057">
    <property type="entry name" value="SusC_RagA_signa"/>
    <property type="match status" value="1"/>
</dbReference>
<keyword evidence="7 8" id="KW-0998">Cell outer membrane</keyword>
<reference evidence="14 15" key="1">
    <citation type="submission" date="2020-08" db="EMBL/GenBank/DDBJ databases">
        <authorList>
            <person name="Sun Q."/>
            <person name="Inoue M."/>
        </authorList>
    </citation>
    <scope>NUCLEOTIDE SEQUENCE [LARGE SCALE GENOMIC DNA]</scope>
    <source>
        <strain evidence="14 15">CCM 8938</strain>
    </source>
</reference>
<evidence type="ECO:0000256" key="7">
    <source>
        <dbReference type="ARBA" id="ARBA00023237"/>
    </source>
</evidence>
<keyword evidence="6 8" id="KW-0472">Membrane</keyword>
<comment type="similarity">
    <text evidence="8 9">Belongs to the TonB-dependent receptor family.</text>
</comment>
<dbReference type="Gene3D" id="2.40.170.20">
    <property type="entry name" value="TonB-dependent receptor, beta-barrel domain"/>
    <property type="match status" value="1"/>
</dbReference>
<dbReference type="SUPFAM" id="SSF56935">
    <property type="entry name" value="Porins"/>
    <property type="match status" value="1"/>
</dbReference>
<gene>
    <name evidence="14" type="ORF">H7U22_15090</name>
</gene>
<dbReference type="Pfam" id="PF00593">
    <property type="entry name" value="TonB_dep_Rec_b-barrel"/>
    <property type="match status" value="1"/>
</dbReference>
<dbReference type="InterPro" id="IPR012910">
    <property type="entry name" value="Plug_dom"/>
</dbReference>
<evidence type="ECO:0000259" key="13">
    <source>
        <dbReference type="Pfam" id="PF07715"/>
    </source>
</evidence>
<dbReference type="Pfam" id="PF13715">
    <property type="entry name" value="CarbopepD_reg_2"/>
    <property type="match status" value="1"/>
</dbReference>
<comment type="subcellular location">
    <subcellularLocation>
        <location evidence="1 8">Cell outer membrane</location>
        <topology evidence="1 8">Multi-pass membrane protein</topology>
    </subcellularLocation>
</comment>
<dbReference type="RefSeq" id="WP_187072182.1">
    <property type="nucleotide sequence ID" value="NZ_JACRYL010000013.1"/>
</dbReference>
<sequence>MSRVLLFFAFLSFFGLSVAQAQNKQLTGTVKDKVDGQPLVGVSVTVRDSKTGANTDANGVYKISIPAKGAILTFTYVGYKTKSVGVTDQTKFDVSLEEDANTLQEVTVNIGYGSVRKEALTGSVSSIKGKDIDQFPVSTIAQALAGKMAGVSVASTEGSPGAEVVIKVRGGSSLTGDNSPLYIVDGIQVENALSILSPNEIESMDLLKDVASTSIYGSRGANGVLIITTKSGKNGRTIVSFDTYAGARQIVNKLDVMNPYEFVKYQYELYNNNTAQDVKDTFTKKYGTFEDLDIYKNIQNIDWQDKVFGRQAWSNTQILNLSGGTEKTTYNFSINNTGEDGIMLNSGYKRTFASFRFDHKISDKLRMGLNVRYSRQRIDGVGTSSTGSQGTNRLRNSVRYQPYSGGSDSGDLFDADYLTTGLTNPITLANQELKYDYRNDLISSGYLQYSILKNLTFKSTIGMTFSDRKTNTFNGPVSNVARNNAGLPAIQLDNSTTKSILNTNTLTYKPNLGKEHTLDLLVGEETNMIDVNAGSSTIKWFPVNITADEAFGSIQKAEPPAGSIQDKPTSLISGTRQFSLFGRASYGFMNRYFATFNFRTDASSLFAAGKQWGYFPSGQVAWRASEEKFFKDLDLNWLDNLKVRVSYGAAGNNRIGQDLFRTLFYSNSTAGGYAVNDAGVSTGLISGSSTGNILSNPNITWETNTSTNAGLDIDLFKNKLTLNIDYYDNKTKNLLLNANVPQTTGYSTQQQNVGKTQNTGWEFQLNYQAVRTKDFTYNTSFNISFNKNKIVALQSGVNSYITQSGWVNSLGDFKVEVGQPVGQFYGFISDGRYTVDDFTAVQNTNGSYSYTLKSGIPNSYVLLGNKNPQPGDMKVQKLSSSSSMMIGDDDRTVLGNAQPKFTGGLNNQFAYKNFDLTVFVNFSYGSKVYNANKLEFTSQYNVKDNNLLAVMNDRWQNFDANGVKVTDPALLTAMNANTTMWTPTTGNYSLTSYAIENGSFLRISNVTLGYTLPQTLIKKTGFISKLRVYGTVNNLYTITGYTGYDPEANTRRSNPLTPGVDYAAYPRSRYILAGINMVF</sequence>
<evidence type="ECO:0000256" key="11">
    <source>
        <dbReference type="SAM" id="SignalP"/>
    </source>
</evidence>
<evidence type="ECO:0000256" key="8">
    <source>
        <dbReference type="PROSITE-ProRule" id="PRU01360"/>
    </source>
</evidence>
<feature type="compositionally biased region" description="Low complexity" evidence="10">
    <location>
        <begin position="382"/>
        <end position="391"/>
    </location>
</feature>
<accession>A0ABR7KUF5</accession>
<dbReference type="InterPro" id="IPR000531">
    <property type="entry name" value="Beta-barrel_TonB"/>
</dbReference>
<dbReference type="InterPro" id="IPR037066">
    <property type="entry name" value="Plug_dom_sf"/>
</dbReference>
<evidence type="ECO:0000256" key="2">
    <source>
        <dbReference type="ARBA" id="ARBA00022448"/>
    </source>
</evidence>
<dbReference type="InterPro" id="IPR036942">
    <property type="entry name" value="Beta-barrel_TonB_sf"/>
</dbReference>
<evidence type="ECO:0000259" key="12">
    <source>
        <dbReference type="Pfam" id="PF00593"/>
    </source>
</evidence>
<proteinExistence type="inferred from homology"/>
<comment type="caution">
    <text evidence="14">The sequence shown here is derived from an EMBL/GenBank/DDBJ whole genome shotgun (WGS) entry which is preliminary data.</text>
</comment>
<keyword evidence="14" id="KW-0675">Receptor</keyword>
<dbReference type="InterPro" id="IPR023996">
    <property type="entry name" value="TonB-dep_OMP_SusC/RagA"/>
</dbReference>
<feature type="signal peptide" evidence="11">
    <location>
        <begin position="1"/>
        <end position="21"/>
    </location>
</feature>
<evidence type="ECO:0000256" key="1">
    <source>
        <dbReference type="ARBA" id="ARBA00004571"/>
    </source>
</evidence>
<keyword evidence="2 8" id="KW-0813">Transport</keyword>
<dbReference type="InterPro" id="IPR008969">
    <property type="entry name" value="CarboxyPept-like_regulatory"/>
</dbReference>
<dbReference type="Gene3D" id="2.170.130.10">
    <property type="entry name" value="TonB-dependent receptor, plug domain"/>
    <property type="match status" value="1"/>
</dbReference>
<keyword evidence="4 8" id="KW-0812">Transmembrane</keyword>
<dbReference type="Pfam" id="PF07715">
    <property type="entry name" value="Plug"/>
    <property type="match status" value="1"/>
</dbReference>
<evidence type="ECO:0000313" key="14">
    <source>
        <dbReference type="EMBL" id="MBC6111747.1"/>
    </source>
</evidence>
<keyword evidence="11" id="KW-0732">Signal</keyword>
<feature type="chain" id="PRO_5047445770" evidence="11">
    <location>
        <begin position="22"/>
        <end position="1079"/>
    </location>
</feature>
<feature type="domain" description="TonB-dependent receptor-like beta-barrel" evidence="12">
    <location>
        <begin position="387"/>
        <end position="849"/>
    </location>
</feature>
<evidence type="ECO:0000313" key="15">
    <source>
        <dbReference type="Proteomes" id="UP000652755"/>
    </source>
</evidence>
<evidence type="ECO:0000256" key="4">
    <source>
        <dbReference type="ARBA" id="ARBA00022692"/>
    </source>
</evidence>
<dbReference type="InterPro" id="IPR023997">
    <property type="entry name" value="TonB-dep_OMP_SusC/RagA_CS"/>
</dbReference>
<dbReference type="Proteomes" id="UP000652755">
    <property type="component" value="Unassembled WGS sequence"/>
</dbReference>
<name>A0ABR7KUF5_9SPHI</name>
<dbReference type="Gene3D" id="2.60.40.1120">
    <property type="entry name" value="Carboxypeptidase-like, regulatory domain"/>
    <property type="match status" value="1"/>
</dbReference>
<evidence type="ECO:0000256" key="3">
    <source>
        <dbReference type="ARBA" id="ARBA00022452"/>
    </source>
</evidence>
<dbReference type="EMBL" id="JACRYL010000013">
    <property type="protein sequence ID" value="MBC6111747.1"/>
    <property type="molecule type" value="Genomic_DNA"/>
</dbReference>
<protein>
    <submittedName>
        <fullName evidence="14">TonB-dependent receptor</fullName>
    </submittedName>
</protein>
<dbReference type="SUPFAM" id="SSF49464">
    <property type="entry name" value="Carboxypeptidase regulatory domain-like"/>
    <property type="match status" value="1"/>
</dbReference>
<evidence type="ECO:0000256" key="9">
    <source>
        <dbReference type="RuleBase" id="RU003357"/>
    </source>
</evidence>
<keyword evidence="15" id="KW-1185">Reference proteome</keyword>
<keyword evidence="5 9" id="KW-0798">TonB box</keyword>
<dbReference type="PROSITE" id="PS52016">
    <property type="entry name" value="TONB_DEPENDENT_REC_3"/>
    <property type="match status" value="1"/>
</dbReference>
<feature type="region of interest" description="Disordered" evidence="10">
    <location>
        <begin position="380"/>
        <end position="401"/>
    </location>
</feature>
<dbReference type="InterPro" id="IPR039426">
    <property type="entry name" value="TonB-dep_rcpt-like"/>
</dbReference>
<feature type="domain" description="TonB-dependent receptor plug" evidence="13">
    <location>
        <begin position="117"/>
        <end position="224"/>
    </location>
</feature>
<evidence type="ECO:0000256" key="6">
    <source>
        <dbReference type="ARBA" id="ARBA00023136"/>
    </source>
</evidence>
<dbReference type="NCBIfam" id="TIGR04056">
    <property type="entry name" value="OMP_RagA_SusC"/>
    <property type="match status" value="1"/>
</dbReference>
<evidence type="ECO:0000256" key="10">
    <source>
        <dbReference type="SAM" id="MobiDB-lite"/>
    </source>
</evidence>
<organism evidence="14 15">
    <name type="scientific">Pedobacter fastidiosus</name>
    <dbReference type="NCBI Taxonomy" id="2765361"/>
    <lineage>
        <taxon>Bacteria</taxon>
        <taxon>Pseudomonadati</taxon>
        <taxon>Bacteroidota</taxon>
        <taxon>Sphingobacteriia</taxon>
        <taxon>Sphingobacteriales</taxon>
        <taxon>Sphingobacteriaceae</taxon>
        <taxon>Pedobacter</taxon>
    </lineage>
</organism>
<evidence type="ECO:0000256" key="5">
    <source>
        <dbReference type="ARBA" id="ARBA00023077"/>
    </source>
</evidence>
<keyword evidence="3 8" id="KW-1134">Transmembrane beta strand</keyword>